<organism evidence="12 13">
    <name type="scientific">Pedobacter yonginense</name>
    <dbReference type="NCBI Taxonomy" id="651869"/>
    <lineage>
        <taxon>Bacteria</taxon>
        <taxon>Pseudomonadati</taxon>
        <taxon>Bacteroidota</taxon>
        <taxon>Sphingobacteriia</taxon>
        <taxon>Sphingobacteriales</taxon>
        <taxon>Sphingobacteriaceae</taxon>
        <taxon>Pedobacter</taxon>
    </lineage>
</organism>
<dbReference type="GO" id="GO:0009279">
    <property type="term" value="C:cell outer membrane"/>
    <property type="evidence" value="ECO:0007669"/>
    <property type="project" value="UniProtKB-SubCell"/>
</dbReference>
<dbReference type="Gene3D" id="2.170.130.10">
    <property type="entry name" value="TonB-dependent receptor, plug domain"/>
    <property type="match status" value="1"/>
</dbReference>
<evidence type="ECO:0000256" key="3">
    <source>
        <dbReference type="ARBA" id="ARBA00022452"/>
    </source>
</evidence>
<dbReference type="Gene3D" id="2.40.170.20">
    <property type="entry name" value="TonB-dependent receptor, beta-barrel domain"/>
    <property type="match status" value="1"/>
</dbReference>
<evidence type="ECO:0000259" key="10">
    <source>
        <dbReference type="Pfam" id="PF00593"/>
    </source>
</evidence>
<dbReference type="InterPro" id="IPR012910">
    <property type="entry name" value="Plug_dom"/>
</dbReference>
<keyword evidence="7 8" id="KW-0998">Cell outer membrane</keyword>
<keyword evidence="5 9" id="KW-0798">TonB box</keyword>
<name>A0A317EKH3_9SPHI</name>
<dbReference type="SUPFAM" id="SSF49464">
    <property type="entry name" value="Carboxypeptidase regulatory domain-like"/>
    <property type="match status" value="1"/>
</dbReference>
<keyword evidence="13" id="KW-1185">Reference proteome</keyword>
<dbReference type="InterPro" id="IPR000531">
    <property type="entry name" value="Beta-barrel_TonB"/>
</dbReference>
<dbReference type="NCBIfam" id="TIGR04056">
    <property type="entry name" value="OMP_RagA_SusC"/>
    <property type="match status" value="1"/>
</dbReference>
<evidence type="ECO:0000256" key="2">
    <source>
        <dbReference type="ARBA" id="ARBA00022448"/>
    </source>
</evidence>
<dbReference type="AlphaFoldDB" id="A0A317EKH3"/>
<evidence type="ECO:0000256" key="8">
    <source>
        <dbReference type="PROSITE-ProRule" id="PRU01360"/>
    </source>
</evidence>
<keyword evidence="4 8" id="KW-0812">Transmembrane</keyword>
<comment type="similarity">
    <text evidence="8 9">Belongs to the TonB-dependent receptor family.</text>
</comment>
<dbReference type="SUPFAM" id="SSF56935">
    <property type="entry name" value="Porins"/>
    <property type="match status" value="1"/>
</dbReference>
<dbReference type="Proteomes" id="UP000245379">
    <property type="component" value="Unassembled WGS sequence"/>
</dbReference>
<dbReference type="EMBL" id="QGNZ01000003">
    <property type="protein sequence ID" value="PWS27074.1"/>
    <property type="molecule type" value="Genomic_DNA"/>
</dbReference>
<comment type="caution">
    <text evidence="12">The sequence shown here is derived from an EMBL/GenBank/DDBJ whole genome shotgun (WGS) entry which is preliminary data.</text>
</comment>
<keyword evidence="2 8" id="KW-0813">Transport</keyword>
<gene>
    <name evidence="12" type="ORF">DHW03_13775</name>
</gene>
<dbReference type="OrthoDB" id="9768177at2"/>
<keyword evidence="3 8" id="KW-1134">Transmembrane beta strand</keyword>
<comment type="subcellular location">
    <subcellularLocation>
        <location evidence="1 8">Cell outer membrane</location>
        <topology evidence="1 8">Multi-pass membrane protein</topology>
    </subcellularLocation>
</comment>
<feature type="domain" description="TonB-dependent receptor plug" evidence="11">
    <location>
        <begin position="121"/>
        <end position="236"/>
    </location>
</feature>
<dbReference type="Pfam" id="PF07715">
    <property type="entry name" value="Plug"/>
    <property type="match status" value="1"/>
</dbReference>
<dbReference type="Pfam" id="PF00593">
    <property type="entry name" value="TonB_dep_Rec_b-barrel"/>
    <property type="match status" value="1"/>
</dbReference>
<dbReference type="InterPro" id="IPR008969">
    <property type="entry name" value="CarboxyPept-like_regulatory"/>
</dbReference>
<feature type="domain" description="TonB-dependent receptor-like beta-barrel" evidence="10">
    <location>
        <begin position="393"/>
        <end position="951"/>
    </location>
</feature>
<evidence type="ECO:0000256" key="9">
    <source>
        <dbReference type="RuleBase" id="RU003357"/>
    </source>
</evidence>
<evidence type="ECO:0000313" key="12">
    <source>
        <dbReference type="EMBL" id="PWS27074.1"/>
    </source>
</evidence>
<evidence type="ECO:0000256" key="1">
    <source>
        <dbReference type="ARBA" id="ARBA00004571"/>
    </source>
</evidence>
<accession>A0A317EKH3</accession>
<dbReference type="NCBIfam" id="TIGR04057">
    <property type="entry name" value="SusC_RagA_signa"/>
    <property type="match status" value="1"/>
</dbReference>
<dbReference type="InterPro" id="IPR036942">
    <property type="entry name" value="Beta-barrel_TonB_sf"/>
</dbReference>
<evidence type="ECO:0000256" key="4">
    <source>
        <dbReference type="ARBA" id="ARBA00022692"/>
    </source>
</evidence>
<evidence type="ECO:0000256" key="7">
    <source>
        <dbReference type="ARBA" id="ARBA00023237"/>
    </source>
</evidence>
<dbReference type="RefSeq" id="WP_109926407.1">
    <property type="nucleotide sequence ID" value="NZ_QGNZ01000003.1"/>
</dbReference>
<evidence type="ECO:0000256" key="6">
    <source>
        <dbReference type="ARBA" id="ARBA00023136"/>
    </source>
</evidence>
<proteinExistence type="inferred from homology"/>
<sequence>MKVFYLLKQGLLVLLVFAALIVKAQTGSVSGKVLDETGQPLPGASVVVQGTTRSTSTDVNGNFKIAGLADGSVTLAASFIGYQTLSKPVSVTANATVNFQLVPDAQKLNEVVVIGYGTAEKKNLTGSITTVNSKDFQKGTITTPEQLIQGKVAGVNIITGGGAPGGGSTIRIRGGASLNASNDPLIVVDGVPFSGNSIGNAPSPLSLINPNDIETFTVLKDANATAIYGSRASNGVILITTKKGSSGAPVINFSTNNSIATVAKKVDVLSADQVRAFVNANGNAAQKALLGTANTDWQDEIYQNAFSTDNNLSISGSFKGVPYRVSGGYLDQDGVVISSKLKRATGSFSISPKLFQDHLKIELNLKGSLTDSQYPNDGAIGSAIQFDPTQPVYATNKFGNYFEWITSAGVPNPNAPRNPVALIRQQDNHGNAARSFGNAKLDYSFHFLPELHAVVNVGYDYSKGYGRTIVPTFAAQSFSTEGSFSRRLNTEMDKFSEAYLSYAKTIGKSRFDVTGGYGYYDVSQTNYNFATYRGTGVLQTTPVFPLSVERNKLLSYYGRLNYTLADKYILSGTMRADASSKFAEGNRWGYFPSVGLTWRVIGEDFLKDSKVLSDLKLRLTYGETGNKDGADIGNYNYLAKYYANTNNGQYQVGNTFYNYYSPAGYDPDLKWETTTTYNAGLDYGFLKGRLYGSIDVYYKKTKDLLSKVTIPVGTNFSNELVTNVGNMEVRGAEVSLNYVAIQTENTTWEIGVNGAYNKRKVTNLTLNPNSDFKIDAGDITGGTGIHLKYNAVNQLPGSFFVYKQVYNADGKPLEGVYQDLNGDGSVSAADQYFYKSPDPVVTLGFNTSFTYKRWTASTVLRANIGNYIYDNISSNFGVRNNVLSTQGILNNSTSDLYNTNFSGSSGVQYLSDYYIRNASFLKMDNAGLSYNVGKLSKNGNMSMRISANCQNVFVVSKYKGIDPESVSGIDYNLYPRPRTYTLGLNVGF</sequence>
<keyword evidence="6 8" id="KW-0472">Membrane</keyword>
<dbReference type="InterPro" id="IPR023996">
    <property type="entry name" value="TonB-dep_OMP_SusC/RagA"/>
</dbReference>
<evidence type="ECO:0000313" key="13">
    <source>
        <dbReference type="Proteomes" id="UP000245379"/>
    </source>
</evidence>
<evidence type="ECO:0000256" key="5">
    <source>
        <dbReference type="ARBA" id="ARBA00023077"/>
    </source>
</evidence>
<dbReference type="Gene3D" id="2.60.40.1120">
    <property type="entry name" value="Carboxypeptidase-like, regulatory domain"/>
    <property type="match status" value="1"/>
</dbReference>
<dbReference type="InterPro" id="IPR023997">
    <property type="entry name" value="TonB-dep_OMP_SusC/RagA_CS"/>
</dbReference>
<dbReference type="InterPro" id="IPR039426">
    <property type="entry name" value="TonB-dep_rcpt-like"/>
</dbReference>
<dbReference type="InterPro" id="IPR037066">
    <property type="entry name" value="Plug_dom_sf"/>
</dbReference>
<dbReference type="FunFam" id="2.170.130.10:FF:000008">
    <property type="entry name" value="SusC/RagA family TonB-linked outer membrane protein"/>
    <property type="match status" value="1"/>
</dbReference>
<evidence type="ECO:0000259" key="11">
    <source>
        <dbReference type="Pfam" id="PF07715"/>
    </source>
</evidence>
<protein>
    <submittedName>
        <fullName evidence="12">SusC/RagA family protein</fullName>
    </submittedName>
</protein>
<reference evidence="12 13" key="1">
    <citation type="submission" date="2018-05" db="EMBL/GenBank/DDBJ databases">
        <title>Pedobacter paludis sp. nov., isolated from wetland soil.</title>
        <authorList>
            <person name="Zhang Y."/>
            <person name="Wang G."/>
        </authorList>
    </citation>
    <scope>NUCLEOTIDE SEQUENCE [LARGE SCALE GENOMIC DNA]</scope>
    <source>
        <strain evidence="12 13">KCTC22721</strain>
    </source>
</reference>
<dbReference type="PROSITE" id="PS52016">
    <property type="entry name" value="TONB_DEPENDENT_REC_3"/>
    <property type="match status" value="1"/>
</dbReference>
<dbReference type="Pfam" id="PF13715">
    <property type="entry name" value="CarbopepD_reg_2"/>
    <property type="match status" value="1"/>
</dbReference>